<evidence type="ECO:0000313" key="2">
    <source>
        <dbReference type="Proteomes" id="UP000266723"/>
    </source>
</evidence>
<name>A0ABQ7ERE8_BRACR</name>
<sequence length="86" mass="10117">MYYAAVWLDFTCRLLSFLDRMWRRYQPDFCTFRDGNGGVRLLVRVSLIFTLVLDYNAGDDYKARGVHRELATPETTREFPATEATR</sequence>
<gene>
    <name evidence="1" type="ORF">DY000_02050331</name>
</gene>
<dbReference type="EMBL" id="QGKV02000297">
    <property type="protein sequence ID" value="KAF3605733.1"/>
    <property type="molecule type" value="Genomic_DNA"/>
</dbReference>
<reference evidence="1 2" key="1">
    <citation type="journal article" date="2020" name="BMC Genomics">
        <title>Intraspecific diversification of the crop wild relative Brassica cretica Lam. using demographic model selection.</title>
        <authorList>
            <person name="Kioukis A."/>
            <person name="Michalopoulou V.A."/>
            <person name="Briers L."/>
            <person name="Pirintsos S."/>
            <person name="Studholme D.J."/>
            <person name="Pavlidis P."/>
            <person name="Sarris P.F."/>
        </authorList>
    </citation>
    <scope>NUCLEOTIDE SEQUENCE [LARGE SCALE GENOMIC DNA]</scope>
    <source>
        <strain evidence="2">cv. PFS-1207/04</strain>
    </source>
</reference>
<organism evidence="1 2">
    <name type="scientific">Brassica cretica</name>
    <name type="common">Mustard</name>
    <dbReference type="NCBI Taxonomy" id="69181"/>
    <lineage>
        <taxon>Eukaryota</taxon>
        <taxon>Viridiplantae</taxon>
        <taxon>Streptophyta</taxon>
        <taxon>Embryophyta</taxon>
        <taxon>Tracheophyta</taxon>
        <taxon>Spermatophyta</taxon>
        <taxon>Magnoliopsida</taxon>
        <taxon>eudicotyledons</taxon>
        <taxon>Gunneridae</taxon>
        <taxon>Pentapetalae</taxon>
        <taxon>rosids</taxon>
        <taxon>malvids</taxon>
        <taxon>Brassicales</taxon>
        <taxon>Brassicaceae</taxon>
        <taxon>Brassiceae</taxon>
        <taxon>Brassica</taxon>
    </lineage>
</organism>
<keyword evidence="2" id="KW-1185">Reference proteome</keyword>
<protein>
    <submittedName>
        <fullName evidence="1">Uncharacterized protein</fullName>
    </submittedName>
</protein>
<evidence type="ECO:0000313" key="1">
    <source>
        <dbReference type="EMBL" id="KAF3605733.1"/>
    </source>
</evidence>
<proteinExistence type="predicted"/>
<dbReference type="Proteomes" id="UP000266723">
    <property type="component" value="Unassembled WGS sequence"/>
</dbReference>
<accession>A0ABQ7ERE8</accession>
<comment type="caution">
    <text evidence="1">The sequence shown here is derived from an EMBL/GenBank/DDBJ whole genome shotgun (WGS) entry which is preliminary data.</text>
</comment>